<dbReference type="OrthoDB" id="1692257at2759"/>
<dbReference type="InterPro" id="IPR057554">
    <property type="entry name" value="SAC9_C"/>
</dbReference>
<evidence type="ECO:0000256" key="1">
    <source>
        <dbReference type="SAM" id="MobiDB-lite"/>
    </source>
</evidence>
<name>A0A2G9I8F1_9LAMI</name>
<dbReference type="Proteomes" id="UP000231279">
    <property type="component" value="Unassembled WGS sequence"/>
</dbReference>
<evidence type="ECO:0000259" key="3">
    <source>
        <dbReference type="Pfam" id="PF24789"/>
    </source>
</evidence>
<feature type="region of interest" description="Disordered" evidence="1">
    <location>
        <begin position="1"/>
        <end position="22"/>
    </location>
</feature>
<dbReference type="EMBL" id="NKXS01000156">
    <property type="protein sequence ID" value="PIN26034.1"/>
    <property type="molecule type" value="Genomic_DNA"/>
</dbReference>
<evidence type="ECO:0000259" key="2">
    <source>
        <dbReference type="Pfam" id="PF24765"/>
    </source>
</evidence>
<dbReference type="PANTHER" id="PTHR46817">
    <property type="entry name" value="PHOSPHOINOSITIDE PHOSPHATASE SAC9-RELATED"/>
    <property type="match status" value="1"/>
</dbReference>
<dbReference type="InterPro" id="IPR057553">
    <property type="entry name" value="SAC9_GBDL_2nd"/>
</dbReference>
<dbReference type="STRING" id="429701.A0A2G9I8F1"/>
<feature type="compositionally biased region" description="Basic and acidic residues" evidence="1">
    <location>
        <begin position="1"/>
        <end position="21"/>
    </location>
</feature>
<keyword evidence="5" id="KW-1185">Reference proteome</keyword>
<dbReference type="PANTHER" id="PTHR46817:SF1">
    <property type="entry name" value="SAC DOMAIN-CONTAINING PROTEIN"/>
    <property type="match status" value="1"/>
</dbReference>
<evidence type="ECO:0000313" key="4">
    <source>
        <dbReference type="EMBL" id="PIN26034.1"/>
    </source>
</evidence>
<reference evidence="5" key="1">
    <citation type="journal article" date="2018" name="Gigascience">
        <title>Genome assembly of the Pink Ipe (Handroanthus impetiginosus, Bignoniaceae), a highly valued, ecologically keystone Neotropical timber forest tree.</title>
        <authorList>
            <person name="Silva-Junior O.B."/>
            <person name="Grattapaglia D."/>
            <person name="Novaes E."/>
            <person name="Collevatti R.G."/>
        </authorList>
    </citation>
    <scope>NUCLEOTIDE SEQUENCE [LARGE SCALE GENOMIC DNA]</scope>
    <source>
        <strain evidence="5">cv. UFG-1</strain>
    </source>
</reference>
<dbReference type="Pfam" id="PF24789">
    <property type="entry name" value="SAC9_GBDL_2nd"/>
    <property type="match status" value="1"/>
</dbReference>
<dbReference type="Pfam" id="PF24765">
    <property type="entry name" value="SAC9_C"/>
    <property type="match status" value="1"/>
</dbReference>
<comment type="caution">
    <text evidence="4">The sequence shown here is derived from an EMBL/GenBank/DDBJ whole genome shotgun (WGS) entry which is preliminary data.</text>
</comment>
<evidence type="ECO:0000313" key="5">
    <source>
        <dbReference type="Proteomes" id="UP000231279"/>
    </source>
</evidence>
<proteinExistence type="predicted"/>
<gene>
    <name evidence="4" type="ORF">CDL12_01219</name>
</gene>
<dbReference type="AlphaFoldDB" id="A0A2G9I8F1"/>
<feature type="domain" description="SAC9 C-terminal" evidence="2">
    <location>
        <begin position="159"/>
        <end position="216"/>
    </location>
</feature>
<accession>A0A2G9I8F1</accession>
<organism evidence="4 5">
    <name type="scientific">Handroanthus impetiginosus</name>
    <dbReference type="NCBI Taxonomy" id="429701"/>
    <lineage>
        <taxon>Eukaryota</taxon>
        <taxon>Viridiplantae</taxon>
        <taxon>Streptophyta</taxon>
        <taxon>Embryophyta</taxon>
        <taxon>Tracheophyta</taxon>
        <taxon>Spermatophyta</taxon>
        <taxon>Magnoliopsida</taxon>
        <taxon>eudicotyledons</taxon>
        <taxon>Gunneridae</taxon>
        <taxon>Pentapetalae</taxon>
        <taxon>asterids</taxon>
        <taxon>lamiids</taxon>
        <taxon>Lamiales</taxon>
        <taxon>Bignoniaceae</taxon>
        <taxon>Crescentiina</taxon>
        <taxon>Tabebuia alliance</taxon>
        <taxon>Handroanthus</taxon>
    </lineage>
</organism>
<protein>
    <submittedName>
        <fullName evidence="4">Uncharacterized protein</fullName>
    </submittedName>
</protein>
<sequence length="227" mass="25627">MDKSKEMTGRQEKDKGRHTPQESDIFDVSGVVLLVSSCGHSMSDAPTVQIWVSNKIDKEETSRTGKWDLQSLIKSSSELCGPEKSFKDGKMPRHVKFAFRNPVRCRIIWMTLRLPRLGSNSVNFERDFAQLSRRASFGGEFDSDPCIHAKRILLVERAVQIQVERLIDNDLVLEQFLSPASPMLAGFRFDGFSAIKHRVNHSPSTDADMLSISCLTCHPELIISFKS</sequence>
<feature type="domain" description="SAC9 second GBDL" evidence="3">
    <location>
        <begin position="25"/>
        <end position="155"/>
    </location>
</feature>